<protein>
    <submittedName>
        <fullName evidence="1">Uncharacterized protein</fullName>
    </submittedName>
</protein>
<reference evidence="1 2" key="1">
    <citation type="submission" date="2016-12" db="EMBL/GenBank/DDBJ databases">
        <authorList>
            <person name="Song W.-J."/>
            <person name="Kurnit D.M."/>
        </authorList>
    </citation>
    <scope>NUCLEOTIDE SEQUENCE [LARGE SCALE GENOMIC DNA]</scope>
    <source>
        <strain evidence="1 2">STM7296</strain>
    </source>
</reference>
<dbReference type="EMBL" id="CYGX02000057">
    <property type="protein sequence ID" value="SIT45512.1"/>
    <property type="molecule type" value="Genomic_DNA"/>
</dbReference>
<proteinExistence type="predicted"/>
<dbReference type="Proteomes" id="UP000187012">
    <property type="component" value="Unassembled WGS sequence"/>
</dbReference>
<accession>A0A1N7SDW0</accession>
<name>A0A1N7SDW0_9BURK</name>
<dbReference type="AlphaFoldDB" id="A0A1N7SDW0"/>
<evidence type="ECO:0000313" key="2">
    <source>
        <dbReference type="Proteomes" id="UP000187012"/>
    </source>
</evidence>
<gene>
    <name evidence="1" type="ORF">BN2475_570034</name>
</gene>
<organism evidence="1 2">
    <name type="scientific">Paraburkholderia ribeironis</name>
    <dbReference type="NCBI Taxonomy" id="1247936"/>
    <lineage>
        <taxon>Bacteria</taxon>
        <taxon>Pseudomonadati</taxon>
        <taxon>Pseudomonadota</taxon>
        <taxon>Betaproteobacteria</taxon>
        <taxon>Burkholderiales</taxon>
        <taxon>Burkholderiaceae</taxon>
        <taxon>Paraburkholderia</taxon>
    </lineage>
</organism>
<evidence type="ECO:0000313" key="1">
    <source>
        <dbReference type="EMBL" id="SIT45512.1"/>
    </source>
</evidence>
<dbReference type="STRING" id="1247936.BN2475_570034"/>
<keyword evidence="2" id="KW-1185">Reference proteome</keyword>
<sequence>MLGQGTTKPCLGESFCNFPCPAPGRSDLLPIHHDVTYVDHTASEYDLSAWCTINIKPSASSRLAALQTLDVRTQGSVAACGFGRYMSADRRYYLTTGATR</sequence>